<feature type="region of interest" description="Disordered" evidence="1">
    <location>
        <begin position="13"/>
        <end position="33"/>
    </location>
</feature>
<sequence length="99" mass="11215">MYLENVTQTRAIEMTETSKNQHGGARPGAGRKTKYEKTVVMRVPEKYQDAIKALIAHLDETAYIDGHYRNGHASEPVFLRSLDDNAQHVTFTTKPVLKK</sequence>
<reference evidence="2" key="1">
    <citation type="submission" date="2006-08" db="EMBL/GenBank/DDBJ databases">
        <title>Complete sequence of Plasmid1 of Shewanella sp. MR-7.</title>
        <authorList>
            <consortium name="US DOE Joint Genome Institute"/>
            <person name="Copeland A."/>
            <person name="Lucas S."/>
            <person name="Lapidus A."/>
            <person name="Barry K."/>
            <person name="Detter J.C."/>
            <person name="Glavina del Rio T."/>
            <person name="Hammon N."/>
            <person name="Israni S."/>
            <person name="Dalin E."/>
            <person name="Tice H."/>
            <person name="Pitluck S."/>
            <person name="Kiss H."/>
            <person name="Brettin T."/>
            <person name="Bruce D."/>
            <person name="Han C."/>
            <person name="Tapia R."/>
            <person name="Gilna P."/>
            <person name="Schmutz J."/>
            <person name="Larimer F."/>
            <person name="Land M."/>
            <person name="Hauser L."/>
            <person name="Kyrpides N."/>
            <person name="Mikhailova N."/>
            <person name="Nealson K."/>
            <person name="Konstantinidis K."/>
            <person name="Klappenbach J."/>
            <person name="Tiedje J."/>
            <person name="Richardson P."/>
        </authorList>
    </citation>
    <scope>NUCLEOTIDE SEQUENCE</scope>
    <source>
        <strain evidence="2">MR-7</strain>
        <plasmid evidence="2">unnamed1</plasmid>
    </source>
</reference>
<gene>
    <name evidence="2" type="ordered locus">Shewmr7_4042</name>
</gene>
<keyword evidence="2" id="KW-0614">Plasmid</keyword>
<protein>
    <submittedName>
        <fullName evidence="2">Uncharacterized protein</fullName>
    </submittedName>
</protein>
<proteinExistence type="predicted"/>
<dbReference type="EMBL" id="CP000445">
    <property type="protein sequence ID" value="ABI45019.1"/>
    <property type="molecule type" value="Genomic_DNA"/>
</dbReference>
<dbReference type="AlphaFoldDB" id="Q0HPD6"/>
<dbReference type="KEGG" id="shm:Shewmr7_4042"/>
<geneLocation type="plasmid" evidence="2">
    <name>unnamed1</name>
</geneLocation>
<organism evidence="2">
    <name type="scientific">Shewanella sp. (strain MR-7)</name>
    <dbReference type="NCBI Taxonomy" id="60481"/>
    <lineage>
        <taxon>Bacteria</taxon>
        <taxon>Pseudomonadati</taxon>
        <taxon>Pseudomonadota</taxon>
        <taxon>Gammaproteobacteria</taxon>
        <taxon>Alteromonadales</taxon>
        <taxon>Shewanellaceae</taxon>
        <taxon>Shewanella</taxon>
    </lineage>
</organism>
<dbReference type="HOGENOM" id="CLU_2318544_0_0_6"/>
<name>Q0HPD6_SHESR</name>
<accession>Q0HPD6</accession>
<evidence type="ECO:0000313" key="2">
    <source>
        <dbReference type="EMBL" id="ABI45019.1"/>
    </source>
</evidence>
<evidence type="ECO:0000256" key="1">
    <source>
        <dbReference type="SAM" id="MobiDB-lite"/>
    </source>
</evidence>